<gene>
    <name evidence="2" type="ORF">VKT23_006341</name>
</gene>
<name>A0ABR1JRV8_9AGAR</name>
<feature type="compositionally biased region" description="Acidic residues" evidence="1">
    <location>
        <begin position="116"/>
        <end position="128"/>
    </location>
</feature>
<evidence type="ECO:0000256" key="1">
    <source>
        <dbReference type="SAM" id="MobiDB-lite"/>
    </source>
</evidence>
<accession>A0ABR1JRV8</accession>
<feature type="compositionally biased region" description="Basic residues" evidence="1">
    <location>
        <begin position="133"/>
        <end position="144"/>
    </location>
</feature>
<organism evidence="2 3">
    <name type="scientific">Marasmiellus scandens</name>
    <dbReference type="NCBI Taxonomy" id="2682957"/>
    <lineage>
        <taxon>Eukaryota</taxon>
        <taxon>Fungi</taxon>
        <taxon>Dikarya</taxon>
        <taxon>Basidiomycota</taxon>
        <taxon>Agaricomycotina</taxon>
        <taxon>Agaricomycetes</taxon>
        <taxon>Agaricomycetidae</taxon>
        <taxon>Agaricales</taxon>
        <taxon>Marasmiineae</taxon>
        <taxon>Omphalotaceae</taxon>
        <taxon>Marasmiellus</taxon>
    </lineage>
</organism>
<feature type="region of interest" description="Disordered" evidence="1">
    <location>
        <begin position="20"/>
        <end position="48"/>
    </location>
</feature>
<comment type="caution">
    <text evidence="2">The sequence shown here is derived from an EMBL/GenBank/DDBJ whole genome shotgun (WGS) entry which is preliminary data.</text>
</comment>
<keyword evidence="3" id="KW-1185">Reference proteome</keyword>
<evidence type="ECO:0000313" key="2">
    <source>
        <dbReference type="EMBL" id="KAK7464175.1"/>
    </source>
</evidence>
<dbReference type="EMBL" id="JBANRG010000008">
    <property type="protein sequence ID" value="KAK7464175.1"/>
    <property type="molecule type" value="Genomic_DNA"/>
</dbReference>
<evidence type="ECO:0000313" key="3">
    <source>
        <dbReference type="Proteomes" id="UP001498398"/>
    </source>
</evidence>
<protein>
    <submittedName>
        <fullName evidence="2">Uncharacterized protein</fullName>
    </submittedName>
</protein>
<sequence>MTSTQKRKCGFISTVVDLSDDEDVSKPSPAQQLVIPHSDYSTSRKDPKRRLIHHSLLNDETSAIFTPVTSHPKIPKSNTLPALDRFLSLSDALDSEIPLGVDDTDRDMVRRHMDDSDTDEDESDGEEPDTGKEKRKRNARGASS</sequence>
<reference evidence="2 3" key="1">
    <citation type="submission" date="2024-01" db="EMBL/GenBank/DDBJ databases">
        <title>A draft genome for the cacao thread blight pathogen Marasmiellus scandens.</title>
        <authorList>
            <person name="Baruah I.K."/>
            <person name="Leung J."/>
            <person name="Bukari Y."/>
            <person name="Amoako-Attah I."/>
            <person name="Meinhardt L.W."/>
            <person name="Bailey B.A."/>
            <person name="Cohen S.P."/>
        </authorList>
    </citation>
    <scope>NUCLEOTIDE SEQUENCE [LARGE SCALE GENOMIC DNA]</scope>
    <source>
        <strain evidence="2 3">GH-19</strain>
    </source>
</reference>
<dbReference type="Proteomes" id="UP001498398">
    <property type="component" value="Unassembled WGS sequence"/>
</dbReference>
<feature type="region of interest" description="Disordered" evidence="1">
    <location>
        <begin position="94"/>
        <end position="144"/>
    </location>
</feature>
<feature type="compositionally biased region" description="Basic and acidic residues" evidence="1">
    <location>
        <begin position="106"/>
        <end position="115"/>
    </location>
</feature>
<proteinExistence type="predicted"/>